<keyword evidence="1" id="KW-1133">Transmembrane helix</keyword>
<feature type="transmembrane region" description="Helical" evidence="1">
    <location>
        <begin position="213"/>
        <end position="235"/>
    </location>
</feature>
<feature type="transmembrane region" description="Helical" evidence="1">
    <location>
        <begin position="55"/>
        <end position="85"/>
    </location>
</feature>
<evidence type="ECO:0000313" key="4">
    <source>
        <dbReference type="Proteomes" id="UP000558997"/>
    </source>
</evidence>
<proteinExistence type="predicted"/>
<feature type="transmembrane region" description="Helical" evidence="1">
    <location>
        <begin position="97"/>
        <end position="116"/>
    </location>
</feature>
<dbReference type="AlphaFoldDB" id="A0A841DM48"/>
<name>A0A841DM48_9ACTN</name>
<dbReference type="RefSeq" id="WP_184833611.1">
    <property type="nucleotide sequence ID" value="NZ_BAAAVN010000001.1"/>
</dbReference>
<protein>
    <submittedName>
        <fullName evidence="3">Drug/metabolite transporter (DMT)-like permease</fullName>
    </submittedName>
</protein>
<evidence type="ECO:0000256" key="2">
    <source>
        <dbReference type="SAM" id="SignalP"/>
    </source>
</evidence>
<keyword evidence="4" id="KW-1185">Reference proteome</keyword>
<dbReference type="EMBL" id="JACHNF010000001">
    <property type="protein sequence ID" value="MBB5978951.1"/>
    <property type="molecule type" value="Genomic_DNA"/>
</dbReference>
<dbReference type="PANTHER" id="PTHR40761">
    <property type="entry name" value="CONSERVED INTEGRAL MEMBRANE ALANINE VALINE AND LEUCINE RICH PROTEIN-RELATED"/>
    <property type="match status" value="1"/>
</dbReference>
<keyword evidence="1" id="KW-0472">Membrane</keyword>
<feature type="transmembrane region" description="Helical" evidence="1">
    <location>
        <begin position="155"/>
        <end position="174"/>
    </location>
</feature>
<dbReference type="PANTHER" id="PTHR40761:SF1">
    <property type="entry name" value="CONSERVED INTEGRAL MEMBRANE ALANINE VALINE AND LEUCINE RICH PROTEIN-RELATED"/>
    <property type="match status" value="1"/>
</dbReference>
<gene>
    <name evidence="3" type="ORF">HDA44_002292</name>
</gene>
<evidence type="ECO:0000256" key="1">
    <source>
        <dbReference type="SAM" id="Phobius"/>
    </source>
</evidence>
<evidence type="ECO:0000313" key="3">
    <source>
        <dbReference type="EMBL" id="MBB5978951.1"/>
    </source>
</evidence>
<keyword evidence="2" id="KW-0732">Signal</keyword>
<reference evidence="3 4" key="1">
    <citation type="submission" date="2020-08" db="EMBL/GenBank/DDBJ databases">
        <title>Sequencing the genomes of 1000 actinobacteria strains.</title>
        <authorList>
            <person name="Klenk H.-P."/>
        </authorList>
    </citation>
    <scope>NUCLEOTIDE SEQUENCE [LARGE SCALE GENOMIC DNA]</scope>
    <source>
        <strain evidence="3 4">DSM 17294</strain>
    </source>
</reference>
<sequence length="284" mass="28202">MWWGLAGALAAAVAYGLASILQASAASDSSADTSAANVVVKPRFVIGMGLDGVGFAVQVAALQVLPLFVVQSALAASLAVTAVAARTLGVRLGQREWIAVGIVCLGLGLLGMSAGSEGSPSVGNGFRIALVVAVALLGLARLSVGLVPRRLHGPLLGLIAGLSFGVVAISARTIPSLRPAELITEPATYTAIASGALAMLTYASALQRGGVTAATAMLVVGETVFPALVGLLVLGDRPRPGYAAFAAIGFVLAVAAALVLARFGEPGQAVSTPAGSPPNRESST</sequence>
<feature type="transmembrane region" description="Helical" evidence="1">
    <location>
        <begin position="241"/>
        <end position="261"/>
    </location>
</feature>
<feature type="signal peptide" evidence="2">
    <location>
        <begin position="1"/>
        <end position="25"/>
    </location>
</feature>
<feature type="transmembrane region" description="Helical" evidence="1">
    <location>
        <begin position="128"/>
        <end position="148"/>
    </location>
</feature>
<comment type="caution">
    <text evidence="3">The sequence shown here is derived from an EMBL/GenBank/DDBJ whole genome shotgun (WGS) entry which is preliminary data.</text>
</comment>
<feature type="chain" id="PRO_5038722847" evidence="2">
    <location>
        <begin position="26"/>
        <end position="284"/>
    </location>
</feature>
<organism evidence="3 4">
    <name type="scientific">Kribbella solani</name>
    <dbReference type="NCBI Taxonomy" id="236067"/>
    <lineage>
        <taxon>Bacteria</taxon>
        <taxon>Bacillati</taxon>
        <taxon>Actinomycetota</taxon>
        <taxon>Actinomycetes</taxon>
        <taxon>Propionibacteriales</taxon>
        <taxon>Kribbellaceae</taxon>
        <taxon>Kribbella</taxon>
    </lineage>
</organism>
<dbReference type="Proteomes" id="UP000558997">
    <property type="component" value="Unassembled WGS sequence"/>
</dbReference>
<keyword evidence="1" id="KW-0812">Transmembrane</keyword>
<accession>A0A841DM48</accession>